<dbReference type="InterPro" id="IPR005064">
    <property type="entry name" value="BUG"/>
</dbReference>
<reference evidence="1" key="1">
    <citation type="submission" date="2019-08" db="EMBL/GenBank/DDBJ databases">
        <authorList>
            <person name="Kucharzyk K."/>
            <person name="Murdoch R.W."/>
            <person name="Higgins S."/>
            <person name="Loffler F."/>
        </authorList>
    </citation>
    <scope>NUCLEOTIDE SEQUENCE</scope>
</reference>
<dbReference type="PANTHER" id="PTHR42928">
    <property type="entry name" value="TRICARBOXYLATE-BINDING PROTEIN"/>
    <property type="match status" value="1"/>
</dbReference>
<dbReference type="InterPro" id="IPR042100">
    <property type="entry name" value="Bug_dom1"/>
</dbReference>
<sequence>MIAYAKANPGKVTYSQVFGSATHMVSVQMEQSMGIQMNKIDVGSSAADRTAAFMGKQVDLLVVNYINIKDYVANGDFIALGICATKRNPAIPNVPTFIEQGYQVVNRKLYEVKLPKGTDPAIVEKFSAALKEITAKPEFNAELTKFFAESFYRDPEQTGREDQADIKEIRELMGDALKVKK</sequence>
<organism evidence="1">
    <name type="scientific">bioreactor metagenome</name>
    <dbReference type="NCBI Taxonomy" id="1076179"/>
    <lineage>
        <taxon>unclassified sequences</taxon>
        <taxon>metagenomes</taxon>
        <taxon>ecological metagenomes</taxon>
    </lineage>
</organism>
<dbReference type="Gene3D" id="3.40.190.150">
    <property type="entry name" value="Bordetella uptake gene, domain 1"/>
    <property type="match status" value="1"/>
</dbReference>
<protein>
    <recommendedName>
        <fullName evidence="2">SsuA/THI5-like domain-containing protein</fullName>
    </recommendedName>
</protein>
<dbReference type="EMBL" id="VSSQ01103118">
    <property type="protein sequence ID" value="MPN44189.1"/>
    <property type="molecule type" value="Genomic_DNA"/>
</dbReference>
<gene>
    <name evidence="1" type="ORF">SDC9_191750</name>
</gene>
<dbReference type="SUPFAM" id="SSF53850">
    <property type="entry name" value="Periplasmic binding protein-like II"/>
    <property type="match status" value="1"/>
</dbReference>
<evidence type="ECO:0008006" key="2">
    <source>
        <dbReference type="Google" id="ProtNLM"/>
    </source>
</evidence>
<comment type="caution">
    <text evidence="1">The sequence shown here is derived from an EMBL/GenBank/DDBJ whole genome shotgun (WGS) entry which is preliminary data.</text>
</comment>
<dbReference type="AlphaFoldDB" id="A0A645I180"/>
<dbReference type="Pfam" id="PF03401">
    <property type="entry name" value="TctC"/>
    <property type="match status" value="1"/>
</dbReference>
<name>A0A645I180_9ZZZZ</name>
<evidence type="ECO:0000313" key="1">
    <source>
        <dbReference type="EMBL" id="MPN44189.1"/>
    </source>
</evidence>
<dbReference type="PANTHER" id="PTHR42928:SF5">
    <property type="entry name" value="BLR1237 PROTEIN"/>
    <property type="match status" value="1"/>
</dbReference>
<proteinExistence type="predicted"/>
<dbReference type="Gene3D" id="3.40.190.10">
    <property type="entry name" value="Periplasmic binding protein-like II"/>
    <property type="match status" value="1"/>
</dbReference>
<accession>A0A645I180</accession>